<proteinExistence type="predicted"/>
<protein>
    <submittedName>
        <fullName evidence="1">Uncharacterized protein</fullName>
    </submittedName>
</protein>
<accession>A0A8S5SXG5</accession>
<evidence type="ECO:0000313" key="1">
    <source>
        <dbReference type="EMBL" id="DAF55788.1"/>
    </source>
</evidence>
<name>A0A8S5SXG5_9CAUD</name>
<organism evidence="1">
    <name type="scientific">Siphoviridae sp. ct8wU2</name>
    <dbReference type="NCBI Taxonomy" id="2827791"/>
    <lineage>
        <taxon>Viruses</taxon>
        <taxon>Duplodnaviria</taxon>
        <taxon>Heunggongvirae</taxon>
        <taxon>Uroviricota</taxon>
        <taxon>Caudoviricetes</taxon>
    </lineage>
</organism>
<sequence>MRIQQIEVDIMEWNEELEKKLQRRGEIWHAEKLASRLIFDGRCALEHYTVDEMRAKFEPIAKQYRESGRFINCLASDALVMYCKEQGYKWEWYPPSPLGEYWFVLPKEDLF</sequence>
<dbReference type="EMBL" id="BK032699">
    <property type="protein sequence ID" value="DAF55788.1"/>
    <property type="molecule type" value="Genomic_DNA"/>
</dbReference>
<reference evidence="1" key="1">
    <citation type="journal article" date="2021" name="Proc. Natl. Acad. Sci. U.S.A.">
        <title>A Catalog of Tens of Thousands of Viruses from Human Metagenomes Reveals Hidden Associations with Chronic Diseases.</title>
        <authorList>
            <person name="Tisza M.J."/>
            <person name="Buck C.B."/>
        </authorList>
    </citation>
    <scope>NUCLEOTIDE SEQUENCE</scope>
    <source>
        <strain evidence="1">Ct8wU2</strain>
    </source>
</reference>